<dbReference type="EMBL" id="DS178366">
    <property type="protein sequence ID" value="EHS62612.1"/>
    <property type="molecule type" value="Genomic_DNA"/>
</dbReference>
<evidence type="ECO:0000256" key="3">
    <source>
        <dbReference type="ARBA" id="ARBA00022840"/>
    </source>
</evidence>
<dbReference type="FunFam" id="3.30.420.40:FF:000545">
    <property type="entry name" value="Endoplasmic reticulum chaperone BiP"/>
    <property type="match status" value="1"/>
</dbReference>
<proteinExistence type="inferred from homology"/>
<dbReference type="GO" id="GO:0036503">
    <property type="term" value="P:ERAD pathway"/>
    <property type="evidence" value="ECO:0000318"/>
    <property type="project" value="GO_Central"/>
</dbReference>
<dbReference type="GeneID" id="13542266"/>
<protein>
    <submittedName>
        <fullName evidence="5">Uncharacterized protein</fullName>
    </submittedName>
</protein>
<evidence type="ECO:0000256" key="1">
    <source>
        <dbReference type="ARBA" id="ARBA00007381"/>
    </source>
</evidence>
<gene>
    <name evidence="5" type="ORF">PGTG_22587</name>
</gene>
<dbReference type="GO" id="GO:0005788">
    <property type="term" value="C:endoplasmic reticulum lumen"/>
    <property type="evidence" value="ECO:0000318"/>
    <property type="project" value="GO_Central"/>
</dbReference>
<organism evidence="5 6">
    <name type="scientific">Puccinia graminis f. sp. tritici (strain CRL 75-36-700-3 / race SCCL)</name>
    <name type="common">Black stem rust fungus</name>
    <dbReference type="NCBI Taxonomy" id="418459"/>
    <lineage>
        <taxon>Eukaryota</taxon>
        <taxon>Fungi</taxon>
        <taxon>Dikarya</taxon>
        <taxon>Basidiomycota</taxon>
        <taxon>Pucciniomycotina</taxon>
        <taxon>Pucciniomycetes</taxon>
        <taxon>Pucciniales</taxon>
        <taxon>Pucciniaceae</taxon>
        <taxon>Puccinia</taxon>
    </lineage>
</organism>
<dbReference type="PANTHER" id="PTHR19375">
    <property type="entry name" value="HEAT SHOCK PROTEIN 70KDA"/>
    <property type="match status" value="1"/>
</dbReference>
<dbReference type="PRINTS" id="PR00301">
    <property type="entry name" value="HEATSHOCK70"/>
</dbReference>
<sequence>GASYPTNPIYDAKQLIGHKFNSDNVQRDMKLYPFKVFKKGDNPVPQVEFKGKKRTFTPEAISAMVLGKMKETAEAYLGKKVTHAVVTVPVYFNDTQRQATKDAGTIAGLNVLRIVNEPTAAAIAYGLDRTKGEHQIIVYNLGGRTSDVSLLSIDVGVFEVLASAGDTHLGGEDFDNRVIDYFIQLWKRKHNGEDITTNLPTSLLTSKSSLPSPTHSNAIQHRSVRPHRAPDLDLRLPGAAAGEAEEPKPSASADEGPSLGSHLSPDPNSRRIRHLSGSSDATTYDSHLSSILDPAMIVTPVTLVRTAPGRQAAVQRVALRGQENARVVRLPPSGPLATPSPEPAPIIPPAHHHPTSVRPLAFRRRPQPEGTSTAYGHPYRPENHHNAGSNGSQQPRSPAVYCHRYSTHQPAIRQSSSS</sequence>
<feature type="region of interest" description="Disordered" evidence="4">
    <location>
        <begin position="329"/>
        <end position="418"/>
    </location>
</feature>
<feature type="compositionally biased region" description="Pro residues" evidence="4">
    <location>
        <begin position="332"/>
        <end position="348"/>
    </location>
</feature>
<dbReference type="SUPFAM" id="SSF53067">
    <property type="entry name" value="Actin-like ATPase domain"/>
    <property type="match status" value="2"/>
</dbReference>
<evidence type="ECO:0000313" key="5">
    <source>
        <dbReference type="EMBL" id="EHS62612.1"/>
    </source>
</evidence>
<dbReference type="RefSeq" id="XP_003888660.1">
    <property type="nucleotide sequence ID" value="XM_003888611.1"/>
</dbReference>
<dbReference type="Gene3D" id="3.30.420.40">
    <property type="match status" value="2"/>
</dbReference>
<keyword evidence="6" id="KW-1185">Reference proteome</keyword>
<feature type="compositionally biased region" description="Polar residues" evidence="4">
    <location>
        <begin position="407"/>
        <end position="418"/>
    </location>
</feature>
<dbReference type="HOGENOM" id="CLU_658182_0_0_1"/>
<feature type="compositionally biased region" description="Basic residues" evidence="4">
    <location>
        <begin position="350"/>
        <end position="365"/>
    </location>
</feature>
<dbReference type="GO" id="GO:0042026">
    <property type="term" value="P:protein refolding"/>
    <property type="evidence" value="ECO:0000318"/>
    <property type="project" value="GO_Central"/>
</dbReference>
<feature type="compositionally biased region" description="Low complexity" evidence="4">
    <location>
        <begin position="196"/>
        <end position="214"/>
    </location>
</feature>
<dbReference type="Gene3D" id="3.90.640.10">
    <property type="entry name" value="Actin, Chain A, domain 4"/>
    <property type="match status" value="1"/>
</dbReference>
<dbReference type="KEGG" id="pgr:PGTG_22587"/>
<feature type="region of interest" description="Disordered" evidence="4">
    <location>
        <begin position="196"/>
        <end position="283"/>
    </location>
</feature>
<name>H6QUZ9_PUCGT</name>
<dbReference type="GO" id="GO:0005737">
    <property type="term" value="C:cytoplasm"/>
    <property type="evidence" value="ECO:0000318"/>
    <property type="project" value="GO_Central"/>
</dbReference>
<dbReference type="GO" id="GO:0005634">
    <property type="term" value="C:nucleus"/>
    <property type="evidence" value="ECO:0000318"/>
    <property type="project" value="GO_Central"/>
</dbReference>
<comment type="similarity">
    <text evidence="1">Belongs to the heat shock protein 70 family.</text>
</comment>
<reference evidence="6" key="1">
    <citation type="journal article" date="2011" name="Proc. Natl. Acad. Sci. U.S.A.">
        <title>Obligate biotrophy features unraveled by the genomic analysis of rust fungi.</title>
        <authorList>
            <person name="Duplessis S."/>
            <person name="Cuomo C.A."/>
            <person name="Lin Y.-C."/>
            <person name="Aerts A."/>
            <person name="Tisserant E."/>
            <person name="Veneault-Fourrey C."/>
            <person name="Joly D.L."/>
            <person name="Hacquard S."/>
            <person name="Amselem J."/>
            <person name="Cantarel B.L."/>
            <person name="Chiu R."/>
            <person name="Coutinho P.M."/>
            <person name="Feau N."/>
            <person name="Field M."/>
            <person name="Frey P."/>
            <person name="Gelhaye E."/>
            <person name="Goldberg J."/>
            <person name="Grabherr M.G."/>
            <person name="Kodira C.D."/>
            <person name="Kohler A."/>
            <person name="Kuees U."/>
            <person name="Lindquist E.A."/>
            <person name="Lucas S.M."/>
            <person name="Mago R."/>
            <person name="Mauceli E."/>
            <person name="Morin E."/>
            <person name="Murat C."/>
            <person name="Pangilinan J.L."/>
            <person name="Park R."/>
            <person name="Pearson M."/>
            <person name="Quesneville H."/>
            <person name="Rouhier N."/>
            <person name="Sakthikumar S."/>
            <person name="Salamov A.A."/>
            <person name="Schmutz J."/>
            <person name="Selles B."/>
            <person name="Shapiro H."/>
            <person name="Tanguay P."/>
            <person name="Tuskan G.A."/>
            <person name="Henrissat B."/>
            <person name="Van de Peer Y."/>
            <person name="Rouze P."/>
            <person name="Ellis J.G."/>
            <person name="Dodds P.N."/>
            <person name="Schein J.E."/>
            <person name="Zhong S."/>
            <person name="Hamelin R.C."/>
            <person name="Grigoriev I.V."/>
            <person name="Szabo L.J."/>
            <person name="Martin F."/>
        </authorList>
    </citation>
    <scope>NUCLEOTIDE SEQUENCE [LARGE SCALE GENOMIC DNA]</scope>
    <source>
        <strain evidence="6">CRL 75-36-700-3 / race SCCL</strain>
    </source>
</reference>
<dbReference type="GO" id="GO:0031072">
    <property type="term" value="F:heat shock protein binding"/>
    <property type="evidence" value="ECO:0000318"/>
    <property type="project" value="GO_Central"/>
</dbReference>
<dbReference type="GO" id="GO:0140662">
    <property type="term" value="F:ATP-dependent protein folding chaperone"/>
    <property type="evidence" value="ECO:0007669"/>
    <property type="project" value="InterPro"/>
</dbReference>
<dbReference type="AlphaFoldDB" id="H6QUZ9"/>
<accession>H6QUZ9</accession>
<dbReference type="GO" id="GO:0044183">
    <property type="term" value="F:protein folding chaperone"/>
    <property type="evidence" value="ECO:0000318"/>
    <property type="project" value="GO_Central"/>
</dbReference>
<dbReference type="VEuPathDB" id="FungiDB:PGTG_22587"/>
<dbReference type="GO" id="GO:0034663">
    <property type="term" value="C:endoplasmic reticulum chaperone complex"/>
    <property type="evidence" value="ECO:0000318"/>
    <property type="project" value="GO_Central"/>
</dbReference>
<dbReference type="Proteomes" id="UP000008783">
    <property type="component" value="Unassembled WGS sequence"/>
</dbReference>
<dbReference type="OrthoDB" id="2507458at2759"/>
<dbReference type="InterPro" id="IPR013126">
    <property type="entry name" value="Hsp_70_fam"/>
</dbReference>
<evidence type="ECO:0000256" key="2">
    <source>
        <dbReference type="ARBA" id="ARBA00022741"/>
    </source>
</evidence>
<dbReference type="InterPro" id="IPR043129">
    <property type="entry name" value="ATPase_NBD"/>
</dbReference>
<evidence type="ECO:0000313" key="6">
    <source>
        <dbReference type="Proteomes" id="UP000008783"/>
    </source>
</evidence>
<dbReference type="Pfam" id="PF00012">
    <property type="entry name" value="HSP70"/>
    <property type="match status" value="1"/>
</dbReference>
<dbReference type="GO" id="GO:0016020">
    <property type="term" value="C:membrane"/>
    <property type="evidence" value="ECO:0000318"/>
    <property type="project" value="GO_Central"/>
</dbReference>
<keyword evidence="3" id="KW-0067">ATP-binding</keyword>
<dbReference type="STRING" id="418459.H6QUZ9"/>
<evidence type="ECO:0000256" key="4">
    <source>
        <dbReference type="SAM" id="MobiDB-lite"/>
    </source>
</evidence>
<dbReference type="GO" id="GO:0030968">
    <property type="term" value="P:endoplasmic reticulum unfolded protein response"/>
    <property type="evidence" value="ECO:0000318"/>
    <property type="project" value="GO_Central"/>
</dbReference>
<feature type="compositionally biased region" description="Polar residues" evidence="4">
    <location>
        <begin position="386"/>
        <end position="396"/>
    </location>
</feature>
<keyword evidence="2" id="KW-0547">Nucleotide-binding</keyword>
<dbReference type="GO" id="GO:0016887">
    <property type="term" value="F:ATP hydrolysis activity"/>
    <property type="evidence" value="ECO:0000318"/>
    <property type="project" value="GO_Central"/>
</dbReference>
<dbReference type="Gene3D" id="3.30.30.30">
    <property type="match status" value="1"/>
</dbReference>
<dbReference type="InParanoid" id="H6QUZ9"/>
<dbReference type="GO" id="GO:0005524">
    <property type="term" value="F:ATP binding"/>
    <property type="evidence" value="ECO:0007669"/>
    <property type="project" value="UniProtKB-KW"/>
</dbReference>
<feature type="non-terminal residue" evidence="5">
    <location>
        <position position="1"/>
    </location>
</feature>
<dbReference type="FunFam" id="3.30.30.30:FF:000001">
    <property type="entry name" value="heat shock 70 kDa protein-like"/>
    <property type="match status" value="1"/>
</dbReference>